<proteinExistence type="inferred from homology"/>
<dbReference type="GO" id="GO:0015078">
    <property type="term" value="F:proton transmembrane transporter activity"/>
    <property type="evidence" value="ECO:0007669"/>
    <property type="project" value="InterPro"/>
</dbReference>
<evidence type="ECO:0000256" key="11">
    <source>
        <dbReference type="ARBA" id="ARBA00023310"/>
    </source>
</evidence>
<evidence type="ECO:0000256" key="4">
    <source>
        <dbReference type="ARBA" id="ARBA00022547"/>
    </source>
</evidence>
<evidence type="ECO:0000256" key="6">
    <source>
        <dbReference type="ARBA" id="ARBA00022792"/>
    </source>
</evidence>
<keyword evidence="9" id="KW-0496">Mitochondrion</keyword>
<evidence type="ECO:0000256" key="17">
    <source>
        <dbReference type="SAM" id="MobiDB-lite"/>
    </source>
</evidence>
<evidence type="ECO:0000256" key="7">
    <source>
        <dbReference type="ARBA" id="ARBA00022990"/>
    </source>
</evidence>
<reference evidence="19" key="1">
    <citation type="journal article" date="2007" name="Science">
        <title>Evolutionary and biomedical insights from the rhesus macaque genome.</title>
        <authorList>
            <person name="Gibbs R.A."/>
            <person name="Rogers J."/>
            <person name="Katze M.G."/>
            <person name="Bumgarner R."/>
            <person name="Weinstock G.M."/>
            <person name="Mardis E.R."/>
            <person name="Remington K.A."/>
            <person name="Strausberg R.L."/>
            <person name="Venter J.C."/>
            <person name="Wilson R.K."/>
            <person name="Batzer M.A."/>
            <person name="Bustamante C.D."/>
            <person name="Eichler E.E."/>
            <person name="Hahn M.W."/>
            <person name="Hardison R.C."/>
            <person name="Makova K.D."/>
            <person name="Miller W."/>
            <person name="Milosavljevic A."/>
            <person name="Palermo R.E."/>
            <person name="Siepel A."/>
            <person name="Sikela J.M."/>
            <person name="Attaway T."/>
            <person name="Bell S."/>
            <person name="Bernard K.E."/>
            <person name="Buhay C.J."/>
            <person name="Chandrabose M.N."/>
            <person name="Dao M."/>
            <person name="Davis C."/>
            <person name="Delehaunty K.D."/>
            <person name="Ding Y."/>
            <person name="Dinh H.H."/>
            <person name="Dugan-Rocha S."/>
            <person name="Fulton L.A."/>
            <person name="Gabisi R.A."/>
            <person name="Garner T.T."/>
            <person name="Godfrey J."/>
            <person name="Hawes A.C."/>
            <person name="Hernandez J."/>
            <person name="Hines S."/>
            <person name="Holder M."/>
            <person name="Hume J."/>
            <person name="Jhangiani S.N."/>
            <person name="Joshi V."/>
            <person name="Khan Z.M."/>
            <person name="Kirkness E.F."/>
            <person name="Cree A."/>
            <person name="Fowler R.G."/>
            <person name="Lee S."/>
            <person name="Lewis L.R."/>
            <person name="Li Z."/>
            <person name="Liu Y.-S."/>
            <person name="Moore S.M."/>
            <person name="Muzny D."/>
            <person name="Nazareth L.V."/>
            <person name="Ngo D.N."/>
            <person name="Okwuonu G.O."/>
            <person name="Pai G."/>
            <person name="Parker D."/>
            <person name="Paul H.A."/>
            <person name="Pfannkoch C."/>
            <person name="Pohl C.S."/>
            <person name="Rogers Y.-H.C."/>
            <person name="Ruiz S.J."/>
            <person name="Sabo A."/>
            <person name="Santibanez J."/>
            <person name="Schneider B.W."/>
            <person name="Smith S.M."/>
            <person name="Sodergren E."/>
            <person name="Svatek A.F."/>
            <person name="Utterback T.R."/>
            <person name="Vattathil S."/>
            <person name="Warren W."/>
            <person name="White C.S."/>
            <person name="Chinwalla A.T."/>
            <person name="Feng Y."/>
            <person name="Halpern A.L."/>
            <person name="Hillier L.W."/>
            <person name="Huang X."/>
            <person name="Minx P."/>
            <person name="Nelson J.O."/>
            <person name="Pepin K.H."/>
            <person name="Qin X."/>
            <person name="Sutton G.G."/>
            <person name="Venter E."/>
            <person name="Walenz B.P."/>
            <person name="Wallis J.W."/>
            <person name="Worley K.C."/>
            <person name="Yang S.-P."/>
            <person name="Jones S.M."/>
            <person name="Marra M.A."/>
            <person name="Rocchi M."/>
            <person name="Schein J.E."/>
            <person name="Baertsch R."/>
            <person name="Clarke L."/>
            <person name="Csuros M."/>
            <person name="Glasscock J."/>
            <person name="Harris R.A."/>
            <person name="Havlak P."/>
            <person name="Jackson A.R."/>
            <person name="Jiang H."/>
            <person name="Liu Y."/>
            <person name="Messina D.N."/>
            <person name="Shen Y."/>
            <person name="Song H.X.-Z."/>
            <person name="Wylie T."/>
            <person name="Zhang L."/>
            <person name="Birney E."/>
            <person name="Han K."/>
            <person name="Konkel M.K."/>
            <person name="Lee J."/>
            <person name="Smit A.F.A."/>
            <person name="Ullmer B."/>
            <person name="Wang H."/>
            <person name="Xing J."/>
            <person name="Burhans R."/>
            <person name="Cheng Z."/>
            <person name="Karro J.E."/>
            <person name="Ma J."/>
            <person name="Raney B."/>
            <person name="She X."/>
            <person name="Cox M.J."/>
            <person name="Demuth J.P."/>
            <person name="Dumas L.J."/>
            <person name="Han S.-G."/>
            <person name="Hopkins J."/>
            <person name="Karimpour-Fard A."/>
            <person name="Kim Y.H."/>
            <person name="Pollack J.R."/>
            <person name="Vinar T."/>
            <person name="Addo-Quaye C."/>
            <person name="Degenhardt J."/>
            <person name="Denby A."/>
            <person name="Hubisz M.J."/>
            <person name="Indap A."/>
            <person name="Kosiol C."/>
            <person name="Lahn B.T."/>
            <person name="Lawson H.A."/>
            <person name="Marklein A."/>
            <person name="Nielsen R."/>
            <person name="Vallender E.J."/>
            <person name="Clark A.G."/>
            <person name="Ferguson B."/>
            <person name="Hernandez R.D."/>
            <person name="Hirani K."/>
            <person name="Kehrer-Sawatzki H."/>
            <person name="Kolb J."/>
            <person name="Patil S."/>
            <person name="Pu L.-L."/>
            <person name="Ren Y."/>
            <person name="Smith D.G."/>
            <person name="Wheeler D.A."/>
            <person name="Schenck I."/>
            <person name="Ball E.V."/>
            <person name="Chen R."/>
            <person name="Cooper D.N."/>
            <person name="Giardine B."/>
            <person name="Hsu F."/>
            <person name="Kent W.J."/>
            <person name="Lesk A."/>
            <person name="Nelson D.L."/>
            <person name="O'brien W.E."/>
            <person name="Pruefer K."/>
            <person name="Stenson P.D."/>
            <person name="Wallace J.C."/>
            <person name="Ke H."/>
            <person name="Liu X.-M."/>
            <person name="Wang P."/>
            <person name="Xiang A.P."/>
            <person name="Yang F."/>
            <person name="Barber G.P."/>
            <person name="Haussler D."/>
            <person name="Karolchik D."/>
            <person name="Kern A.D."/>
            <person name="Kuhn R.M."/>
            <person name="Smith K.E."/>
            <person name="Zwieg A.S."/>
        </authorList>
    </citation>
    <scope>NUCLEOTIDE SEQUENCE [LARGE SCALE GENOMIC DNA]</scope>
    <source>
        <strain evidence="19">17573</strain>
    </source>
</reference>
<dbReference type="Pfam" id="PF05680">
    <property type="entry name" value="ATP-synt_E"/>
    <property type="match status" value="1"/>
</dbReference>
<evidence type="ECO:0000256" key="8">
    <source>
        <dbReference type="ARBA" id="ARBA00023065"/>
    </source>
</evidence>
<name>A0A5F7ZD46_MACMU</name>
<dbReference type="STRING" id="9544.ENSMMUP00000063104"/>
<keyword evidence="3" id="KW-0813">Transport</keyword>
<keyword evidence="6" id="KW-0999">Mitochondrion inner membrane</keyword>
<dbReference type="ExpressionAtlas" id="A0A5F7ZD46">
    <property type="expression patterns" value="baseline and differential"/>
</dbReference>
<evidence type="ECO:0000313" key="20">
    <source>
        <dbReference type="VGNC" id="VGNC:100202"/>
    </source>
</evidence>
<dbReference type="PANTHER" id="PTHR12427:SF1">
    <property type="entry name" value="ATP SYNTHASE SUBUNIT E, MITOCHONDRIAL"/>
    <property type="match status" value="1"/>
</dbReference>
<evidence type="ECO:0000256" key="12">
    <source>
        <dbReference type="ARBA" id="ARBA00032202"/>
    </source>
</evidence>
<evidence type="ECO:0000256" key="16">
    <source>
        <dbReference type="SAM" id="Coils"/>
    </source>
</evidence>
<dbReference type="SMR" id="A0A5F7ZD46"/>
<gene>
    <name evidence="18 20" type="primary">ATP5ME</name>
</gene>
<evidence type="ECO:0000313" key="19">
    <source>
        <dbReference type="Proteomes" id="UP000006718"/>
    </source>
</evidence>
<dbReference type="InParanoid" id="A0A5F7ZD46"/>
<keyword evidence="19" id="KW-1185">Reference proteome</keyword>
<dbReference type="VGNC" id="VGNC:100202">
    <property type="gene designation" value="ATP5ME"/>
</dbReference>
<evidence type="ECO:0000256" key="14">
    <source>
        <dbReference type="ARBA" id="ARBA00064647"/>
    </source>
</evidence>
<evidence type="ECO:0000256" key="10">
    <source>
        <dbReference type="ARBA" id="ARBA00023136"/>
    </source>
</evidence>
<accession>A0A5F7ZD46</accession>
<keyword evidence="11" id="KW-0066">ATP synthesis</keyword>
<organism evidence="18 19">
    <name type="scientific">Macaca mulatta</name>
    <name type="common">Rhesus macaque</name>
    <dbReference type="NCBI Taxonomy" id="9544"/>
    <lineage>
        <taxon>Eukaryota</taxon>
        <taxon>Metazoa</taxon>
        <taxon>Chordata</taxon>
        <taxon>Craniata</taxon>
        <taxon>Vertebrata</taxon>
        <taxon>Euteleostomi</taxon>
        <taxon>Mammalia</taxon>
        <taxon>Eutheria</taxon>
        <taxon>Euarchontoglires</taxon>
        <taxon>Primates</taxon>
        <taxon>Haplorrhini</taxon>
        <taxon>Catarrhini</taxon>
        <taxon>Cercopithecidae</taxon>
        <taxon>Cercopithecinae</taxon>
        <taxon>Macaca</taxon>
    </lineage>
</organism>
<sequence>PQVPDAPRRKKTECASVRSLGCGHTARTRTTGPQQRRGETAGPKPCGEKKPPAHSALTPPHEATARAPPVVIRARPGPCARAHHVTSPRPGSAQSPSSHQEARPAPLPRSLAADSACVRPAPPLPPRLCGLVRRPPPTAGCASGAEVRDKMVPPVEVSPLIKLGRYSALFLGMAYGATRYNYLKPRAEEERRIEAEEKKRQDELKRIARELAEAQDDSILK</sequence>
<evidence type="ECO:0000256" key="1">
    <source>
        <dbReference type="ARBA" id="ARBA00004273"/>
    </source>
</evidence>
<keyword evidence="8" id="KW-0406">Ion transport</keyword>
<dbReference type="GO" id="GO:0045259">
    <property type="term" value="C:proton-transporting ATP synthase complex"/>
    <property type="evidence" value="ECO:0007669"/>
    <property type="project" value="UniProtKB-KW"/>
</dbReference>
<dbReference type="GO" id="GO:0015986">
    <property type="term" value="P:proton motive force-driven ATP synthesis"/>
    <property type="evidence" value="ECO:0007669"/>
    <property type="project" value="InterPro"/>
</dbReference>
<evidence type="ECO:0000256" key="2">
    <source>
        <dbReference type="ARBA" id="ARBA00007333"/>
    </source>
</evidence>
<keyword evidence="4" id="KW-0138">CF(0)</keyword>
<evidence type="ECO:0000256" key="5">
    <source>
        <dbReference type="ARBA" id="ARBA00022781"/>
    </source>
</evidence>
<comment type="subcellular location">
    <subcellularLocation>
        <location evidence="1">Mitochondrion inner membrane</location>
    </subcellularLocation>
</comment>
<dbReference type="GO" id="GO:0005743">
    <property type="term" value="C:mitochondrial inner membrane"/>
    <property type="evidence" value="ECO:0007669"/>
    <property type="project" value="UniProtKB-SubCell"/>
</dbReference>
<evidence type="ECO:0000256" key="3">
    <source>
        <dbReference type="ARBA" id="ARBA00022448"/>
    </source>
</evidence>
<dbReference type="Ensembl" id="ENSMMUT00000102339.1">
    <property type="protein sequence ID" value="ENSMMUP00000063104.1"/>
    <property type="gene ID" value="ENSMMUG00000044585.2"/>
</dbReference>
<reference evidence="18" key="2">
    <citation type="submission" date="2019-01" db="EMBL/GenBank/DDBJ databases">
        <authorList>
            <person name="Graves T."/>
            <person name="Eichler E.E."/>
            <person name="Wilson R.K."/>
        </authorList>
    </citation>
    <scope>NUCLEOTIDE SEQUENCE [LARGE SCALE GENOMIC DNA]</scope>
    <source>
        <strain evidence="18">17573</strain>
    </source>
</reference>
<dbReference type="Bgee" id="ENSMMUG00000044585">
    <property type="expression patterns" value="Expressed in Ammon's horn and 23 other cell types or tissues"/>
</dbReference>
<dbReference type="AlphaFoldDB" id="A0A5F7ZD46"/>
<comment type="function">
    <text evidence="13">Subunit e, of the mitochondrial membrane ATP synthase complex (F(1)F(0) ATP synthase or Complex V) that produces ATP from ADP in the presence of a proton gradient across the membrane which is generated by electron transport complexes of the respiratory chain. ATP synthase complex consist of a soluble F(1) head domain - the catalytic core - and a membrane F(1) domain - the membrane proton channel. These two domains are linked by a central stalk rotating inside the F(1) region and a stationary peripheral stalk. During catalysis, ATP synthesis in the catalytic domain of F(1) is coupled via a rotary mechanism of the central stalk subunits to proton translocation. In vivo, can only synthesize ATP although its ATP hydrolase activity can be activated artificially in vitro. Part of the complex F(0) domain.</text>
</comment>
<dbReference type="PANTHER" id="PTHR12427">
    <property type="entry name" value="ATP SYNTHASE E CHAIN, MITOCHONDRIAL"/>
    <property type="match status" value="1"/>
</dbReference>
<keyword evidence="5" id="KW-0375">Hydrogen ion transport</keyword>
<keyword evidence="16" id="KW-0175">Coiled coil</keyword>
<keyword evidence="10" id="KW-0472">Membrane</keyword>
<reference evidence="18" key="4">
    <citation type="submission" date="2025-09" db="UniProtKB">
        <authorList>
            <consortium name="Ensembl"/>
        </authorList>
    </citation>
    <scope>IDENTIFICATION</scope>
    <source>
        <strain evidence="18">17573</strain>
    </source>
</reference>
<evidence type="ECO:0000256" key="15">
    <source>
        <dbReference type="ARBA" id="ARBA00074682"/>
    </source>
</evidence>
<evidence type="ECO:0000256" key="13">
    <source>
        <dbReference type="ARBA" id="ARBA00057306"/>
    </source>
</evidence>
<reference evidence="18" key="3">
    <citation type="submission" date="2025-08" db="UniProtKB">
        <authorList>
            <consortium name="Ensembl"/>
        </authorList>
    </citation>
    <scope>IDENTIFICATION</scope>
    <source>
        <strain evidence="18">17573</strain>
    </source>
</reference>
<protein>
    <recommendedName>
        <fullName evidence="15">ATP synthase F(0) complex subunit e, mitochondrial</fullName>
    </recommendedName>
    <alternativeName>
        <fullName evidence="12">ATP synthase membrane subunit e</fullName>
    </alternativeName>
</protein>
<dbReference type="VEuPathDB" id="HostDB:ENSMMUG00000044585"/>
<evidence type="ECO:0000256" key="9">
    <source>
        <dbReference type="ARBA" id="ARBA00023128"/>
    </source>
</evidence>
<comment type="subunit">
    <text evidence="14">Component of the ATP synthase complex composed at least of ATP5F1A/subunit alpha, ATP5F1B/subunit beta, ATP5MC1/subunit c (homooctomer), MT-ATP6/subunit a, MT-ATP8/subunit 8, ATP5ME/subunit e, ATP5MF/subunit f, ATP5MG/subunit g, ATP5MK/subunit k, ATP5MJ/subunit j, ATP5F1C/subunit gamma, ATP5F1D/subunit delta, ATP5F1E/subunit epsilon, ATP5PF/subunit F6, ATP5PB/subunit b, ATP5PD/subunit d, ATP5PO/subunit OSCP. ATP synthase complex consists of a soluble F(1) head domain (subunits alpha(3) and beta(3)) - the catalytic core - and a membrane F(0) domain - the membrane proton channel (subunits c, a, 8, e, f, g, k and j). These two domains are linked by a central stalk (subunits gamma, delta, and epsilon) rotating inside the F1 region and a stationary peripheral stalk (subunits F6, b, d, and OSCP).</text>
</comment>
<feature type="region of interest" description="Disordered" evidence="17">
    <location>
        <begin position="1"/>
        <end position="118"/>
    </location>
</feature>
<dbReference type="InterPro" id="IPR008386">
    <property type="entry name" value="ATP_synth_F0_esu_mt"/>
</dbReference>
<comment type="similarity">
    <text evidence="2">Belongs to the ATPase e subunit family.</text>
</comment>
<dbReference type="Proteomes" id="UP000006718">
    <property type="component" value="Chromosome 5"/>
</dbReference>
<keyword evidence="7" id="KW-0007">Acetylation</keyword>
<feature type="coiled-coil region" evidence="16">
    <location>
        <begin position="186"/>
        <end position="217"/>
    </location>
</feature>
<dbReference type="GeneTree" id="ENSGT00390000005102"/>
<evidence type="ECO:0000313" key="18">
    <source>
        <dbReference type="Ensembl" id="ENSMMUP00000063104.1"/>
    </source>
</evidence>